<dbReference type="EMBL" id="JARGEI010000007">
    <property type="protein sequence ID" value="KAJ8729017.1"/>
    <property type="molecule type" value="Genomic_DNA"/>
</dbReference>
<evidence type="ECO:0000256" key="1">
    <source>
        <dbReference type="SAM" id="MobiDB-lite"/>
    </source>
</evidence>
<name>A0AAD8DWR4_MYTSE</name>
<evidence type="ECO:0000259" key="2">
    <source>
        <dbReference type="PROSITE" id="PS50994"/>
    </source>
</evidence>
<dbReference type="InterPro" id="IPR001584">
    <property type="entry name" value="Integrase_cat-core"/>
</dbReference>
<dbReference type="Pfam" id="PF00665">
    <property type="entry name" value="rve"/>
    <property type="match status" value="1"/>
</dbReference>
<dbReference type="GO" id="GO:0015074">
    <property type="term" value="P:DNA integration"/>
    <property type="evidence" value="ECO:0007669"/>
    <property type="project" value="InterPro"/>
</dbReference>
<dbReference type="InterPro" id="IPR036397">
    <property type="entry name" value="RNaseH_sf"/>
</dbReference>
<dbReference type="PROSITE" id="PS50994">
    <property type="entry name" value="INTEGRASE"/>
    <property type="match status" value="1"/>
</dbReference>
<dbReference type="InterPro" id="IPR012337">
    <property type="entry name" value="RNaseH-like_sf"/>
</dbReference>
<dbReference type="PANTHER" id="PTHR37984">
    <property type="entry name" value="PROTEIN CBG26694"/>
    <property type="match status" value="1"/>
</dbReference>
<dbReference type="PANTHER" id="PTHR37984:SF5">
    <property type="entry name" value="PROTEIN NYNRIN-LIKE"/>
    <property type="match status" value="1"/>
</dbReference>
<comment type="caution">
    <text evidence="3">The sequence shown here is derived from an EMBL/GenBank/DDBJ whole genome shotgun (WGS) entry which is preliminary data.</text>
</comment>
<reference evidence="3" key="1">
    <citation type="submission" date="2023-03" db="EMBL/GenBank/DDBJ databases">
        <title>Chromosome-level genomes of two armyworms, Mythimna separata and Mythimna loreyi, provide insights into the biosynthesis and reception of sex pheromones.</title>
        <authorList>
            <person name="Zhao H."/>
        </authorList>
    </citation>
    <scope>NUCLEOTIDE SEQUENCE</scope>
    <source>
        <strain evidence="3">BeijingLab</strain>
        <tissue evidence="3">Pupa</tissue>
    </source>
</reference>
<protein>
    <recommendedName>
        <fullName evidence="2">Integrase catalytic domain-containing protein</fullName>
    </recommendedName>
</protein>
<dbReference type="InterPro" id="IPR050951">
    <property type="entry name" value="Retrovirus_Pol_polyprotein"/>
</dbReference>
<feature type="compositionally biased region" description="Polar residues" evidence="1">
    <location>
        <begin position="298"/>
        <end position="313"/>
    </location>
</feature>
<feature type="region of interest" description="Disordered" evidence="1">
    <location>
        <begin position="298"/>
        <end position="342"/>
    </location>
</feature>
<dbReference type="Proteomes" id="UP001231518">
    <property type="component" value="Chromosome 19"/>
</dbReference>
<feature type="domain" description="Integrase catalytic" evidence="2">
    <location>
        <begin position="1"/>
        <end position="143"/>
    </location>
</feature>
<dbReference type="Gene3D" id="3.30.420.10">
    <property type="entry name" value="Ribonuclease H-like superfamily/Ribonuclease H"/>
    <property type="match status" value="1"/>
</dbReference>
<proteinExistence type="predicted"/>
<gene>
    <name evidence="3" type="ORF">PYW07_006713</name>
</gene>
<evidence type="ECO:0000313" key="4">
    <source>
        <dbReference type="Proteomes" id="UP001231518"/>
    </source>
</evidence>
<sequence>MTVGQRVYLVVIDSYSKWVECLHMNDGTSTKALIAKLKQVFSTFGIPNVLVSDNDVKINSEEFKNFCSSNGIKYMTSPIYHPPSNGQAENSVRTCKRMLKCILNDNLPLYKVNELLLGYLFNYRNTVHCTTGETPSKLMFGRNLRSRLDLVVPSREPTYVEALTKSKREFTIGDVVWTRWYSARKETWQLGIIKERIGIKMYRIYISDLDVDCIRHVDQLWKYTGSTEPTNTVTSPHQEQPLNVPKNISSAVSVTDNVPVATDMENGQEEVGHDCEAMENEGRAADGTMASPLPAAQTETLDIGGNQSQTTGEFNVDVPPEPSPTSSRQKRPRKVVDYKKYF</sequence>
<dbReference type="AlphaFoldDB" id="A0AAD8DWR4"/>
<dbReference type="GO" id="GO:0003676">
    <property type="term" value="F:nucleic acid binding"/>
    <property type="evidence" value="ECO:0007669"/>
    <property type="project" value="InterPro"/>
</dbReference>
<evidence type="ECO:0000313" key="3">
    <source>
        <dbReference type="EMBL" id="KAJ8729017.1"/>
    </source>
</evidence>
<organism evidence="3 4">
    <name type="scientific">Mythimna separata</name>
    <name type="common">Oriental armyworm</name>
    <name type="synonym">Pseudaletia separata</name>
    <dbReference type="NCBI Taxonomy" id="271217"/>
    <lineage>
        <taxon>Eukaryota</taxon>
        <taxon>Metazoa</taxon>
        <taxon>Ecdysozoa</taxon>
        <taxon>Arthropoda</taxon>
        <taxon>Hexapoda</taxon>
        <taxon>Insecta</taxon>
        <taxon>Pterygota</taxon>
        <taxon>Neoptera</taxon>
        <taxon>Endopterygota</taxon>
        <taxon>Lepidoptera</taxon>
        <taxon>Glossata</taxon>
        <taxon>Ditrysia</taxon>
        <taxon>Noctuoidea</taxon>
        <taxon>Noctuidae</taxon>
        <taxon>Noctuinae</taxon>
        <taxon>Hadenini</taxon>
        <taxon>Mythimna</taxon>
    </lineage>
</organism>
<keyword evidence="4" id="KW-1185">Reference proteome</keyword>
<accession>A0AAD8DWR4</accession>
<dbReference type="SUPFAM" id="SSF53098">
    <property type="entry name" value="Ribonuclease H-like"/>
    <property type="match status" value="1"/>
</dbReference>